<evidence type="ECO:0000313" key="1">
    <source>
        <dbReference type="EMBL" id="KAK7367749.1"/>
    </source>
</evidence>
<accession>A0AAN9NC76</accession>
<proteinExistence type="predicted"/>
<dbReference type="Proteomes" id="UP001374584">
    <property type="component" value="Unassembled WGS sequence"/>
</dbReference>
<name>A0AAN9NC76_PHACN</name>
<organism evidence="1 2">
    <name type="scientific">Phaseolus coccineus</name>
    <name type="common">Scarlet runner bean</name>
    <name type="synonym">Phaseolus multiflorus</name>
    <dbReference type="NCBI Taxonomy" id="3886"/>
    <lineage>
        <taxon>Eukaryota</taxon>
        <taxon>Viridiplantae</taxon>
        <taxon>Streptophyta</taxon>
        <taxon>Embryophyta</taxon>
        <taxon>Tracheophyta</taxon>
        <taxon>Spermatophyta</taxon>
        <taxon>Magnoliopsida</taxon>
        <taxon>eudicotyledons</taxon>
        <taxon>Gunneridae</taxon>
        <taxon>Pentapetalae</taxon>
        <taxon>rosids</taxon>
        <taxon>fabids</taxon>
        <taxon>Fabales</taxon>
        <taxon>Fabaceae</taxon>
        <taxon>Papilionoideae</taxon>
        <taxon>50 kb inversion clade</taxon>
        <taxon>NPAAA clade</taxon>
        <taxon>indigoferoid/millettioid clade</taxon>
        <taxon>Phaseoleae</taxon>
        <taxon>Phaseolus</taxon>
    </lineage>
</organism>
<protein>
    <submittedName>
        <fullName evidence="1">Uncharacterized protein</fullName>
    </submittedName>
</protein>
<comment type="caution">
    <text evidence="1">The sequence shown here is derived from an EMBL/GenBank/DDBJ whole genome shotgun (WGS) entry which is preliminary data.</text>
</comment>
<keyword evidence="2" id="KW-1185">Reference proteome</keyword>
<gene>
    <name evidence="1" type="ORF">VNO80_09767</name>
</gene>
<evidence type="ECO:0000313" key="2">
    <source>
        <dbReference type="Proteomes" id="UP001374584"/>
    </source>
</evidence>
<reference evidence="1 2" key="1">
    <citation type="submission" date="2024-01" db="EMBL/GenBank/DDBJ databases">
        <title>The genomes of 5 underutilized Papilionoideae crops provide insights into root nodulation and disease resistanc.</title>
        <authorList>
            <person name="Jiang F."/>
        </authorList>
    </citation>
    <scope>NUCLEOTIDE SEQUENCE [LARGE SCALE GENOMIC DNA]</scope>
    <source>
        <strain evidence="1">JINMINGXINNONG_FW02</strain>
        <tissue evidence="1">Leaves</tissue>
    </source>
</reference>
<sequence>MVSKSTYNIGFLRRRDCGVSFYAEMQCLVSTLEIYAEMDQITNLPCFVLTFPSLDRVASASNHLSSSAAHIFHPINSSKS</sequence>
<dbReference type="AlphaFoldDB" id="A0AAN9NC76"/>
<dbReference type="EMBL" id="JAYMYR010000004">
    <property type="protein sequence ID" value="KAK7367749.1"/>
    <property type="molecule type" value="Genomic_DNA"/>
</dbReference>